<dbReference type="Proteomes" id="UP000191663">
    <property type="component" value="Unassembled WGS sequence"/>
</dbReference>
<evidence type="ECO:0000313" key="6">
    <source>
        <dbReference type="EMBL" id="OPX17869.1"/>
    </source>
</evidence>
<keyword evidence="2 4" id="KW-0442">Lipid degradation</keyword>
<feature type="active site" description="Proton acceptor" evidence="4">
    <location>
        <position position="180"/>
    </location>
</feature>
<gene>
    <name evidence="6" type="ORF">BXT86_04190</name>
</gene>
<sequence length="294" mass="32810">MVKFGIALGGGGAKGLAHIGVLEVLEENSLKPSFVAGTSMGAVVGAIYCLDGSAQKLRAKAQQMIESKEFEKFGLRKFYTKSGNVFERFKREVFEKIYFGELFFKKSYFKDEATRKLFFELFGGAEFSDLKIPFACNAVDIRSAQEVLFTKGRLLDAVWASCAIPGIFPPYVKKEKVLVDGGVVNNIPVEPVKLLGADVVLAVYLGGPPGPGDELNTGFRINQRSLAIMKYQLDKRILAQADFVLRPEVMDFHWADFSALDELVQCGREAAQVHLKEIKKLLSLWHYFKKKILH</sequence>
<dbReference type="SUPFAM" id="SSF52151">
    <property type="entry name" value="FabD/lysophospholipase-like"/>
    <property type="match status" value="1"/>
</dbReference>
<organism evidence="6 7">
    <name type="scientific">candidate division WOR-3 bacterium 4484_100</name>
    <dbReference type="NCBI Taxonomy" id="1936077"/>
    <lineage>
        <taxon>Bacteria</taxon>
        <taxon>Bacteria division WOR-3</taxon>
    </lineage>
</organism>
<keyword evidence="1 4" id="KW-0378">Hydrolase</keyword>
<proteinExistence type="predicted"/>
<dbReference type="EMBL" id="MUKB01000068">
    <property type="protein sequence ID" value="OPX17869.1"/>
    <property type="molecule type" value="Genomic_DNA"/>
</dbReference>
<accession>A0A1V4QET5</accession>
<keyword evidence="3 4" id="KW-0443">Lipid metabolism</keyword>
<dbReference type="Gene3D" id="3.40.1090.10">
    <property type="entry name" value="Cytosolic phospholipase A2 catalytic domain"/>
    <property type="match status" value="1"/>
</dbReference>
<dbReference type="InterPro" id="IPR050301">
    <property type="entry name" value="NTE"/>
</dbReference>
<dbReference type="PANTHER" id="PTHR14226:SF29">
    <property type="entry name" value="NEUROPATHY TARGET ESTERASE SWS"/>
    <property type="match status" value="1"/>
</dbReference>
<comment type="caution">
    <text evidence="6">The sequence shown here is derived from an EMBL/GenBank/DDBJ whole genome shotgun (WGS) entry which is preliminary data.</text>
</comment>
<feature type="short sequence motif" description="GXGXXG" evidence="4">
    <location>
        <begin position="10"/>
        <end position="15"/>
    </location>
</feature>
<feature type="active site" description="Nucleophile" evidence="4">
    <location>
        <position position="39"/>
    </location>
</feature>
<dbReference type="InterPro" id="IPR016035">
    <property type="entry name" value="Acyl_Trfase/lysoPLipase"/>
</dbReference>
<evidence type="ECO:0000256" key="2">
    <source>
        <dbReference type="ARBA" id="ARBA00022963"/>
    </source>
</evidence>
<dbReference type="Pfam" id="PF01734">
    <property type="entry name" value="Patatin"/>
    <property type="match status" value="1"/>
</dbReference>
<feature type="short sequence motif" description="GXSXG" evidence="4">
    <location>
        <begin position="37"/>
        <end position="41"/>
    </location>
</feature>
<evidence type="ECO:0000256" key="3">
    <source>
        <dbReference type="ARBA" id="ARBA00023098"/>
    </source>
</evidence>
<feature type="short sequence motif" description="DGA/G" evidence="4">
    <location>
        <begin position="180"/>
        <end position="182"/>
    </location>
</feature>
<dbReference type="PANTHER" id="PTHR14226">
    <property type="entry name" value="NEUROPATHY TARGET ESTERASE/SWISS CHEESE D.MELANOGASTER"/>
    <property type="match status" value="1"/>
</dbReference>
<evidence type="ECO:0000313" key="7">
    <source>
        <dbReference type="Proteomes" id="UP000191663"/>
    </source>
</evidence>
<dbReference type="GO" id="GO:0016787">
    <property type="term" value="F:hydrolase activity"/>
    <property type="evidence" value="ECO:0007669"/>
    <property type="project" value="UniProtKB-UniRule"/>
</dbReference>
<evidence type="ECO:0000256" key="4">
    <source>
        <dbReference type="PROSITE-ProRule" id="PRU01161"/>
    </source>
</evidence>
<feature type="domain" description="PNPLA" evidence="5">
    <location>
        <begin position="6"/>
        <end position="193"/>
    </location>
</feature>
<dbReference type="PROSITE" id="PS51635">
    <property type="entry name" value="PNPLA"/>
    <property type="match status" value="1"/>
</dbReference>
<evidence type="ECO:0000256" key="1">
    <source>
        <dbReference type="ARBA" id="ARBA00022801"/>
    </source>
</evidence>
<dbReference type="AlphaFoldDB" id="A0A1V4QET5"/>
<protein>
    <recommendedName>
        <fullName evidence="5">PNPLA domain-containing protein</fullName>
    </recommendedName>
</protein>
<evidence type="ECO:0000259" key="5">
    <source>
        <dbReference type="PROSITE" id="PS51635"/>
    </source>
</evidence>
<dbReference type="InterPro" id="IPR002641">
    <property type="entry name" value="PNPLA_dom"/>
</dbReference>
<reference evidence="7" key="1">
    <citation type="submission" date="2017-01" db="EMBL/GenBank/DDBJ databases">
        <title>Novel pathways for hydrocarbon cycling and metabolic interdependencies in hydrothermal sediment communities.</title>
        <authorList>
            <person name="Dombrowski N."/>
            <person name="Seitz K."/>
            <person name="Teske A."/>
            <person name="Baker B."/>
        </authorList>
    </citation>
    <scope>NUCLEOTIDE SEQUENCE [LARGE SCALE GENOMIC DNA]</scope>
</reference>
<dbReference type="GO" id="GO:0016042">
    <property type="term" value="P:lipid catabolic process"/>
    <property type="evidence" value="ECO:0007669"/>
    <property type="project" value="UniProtKB-UniRule"/>
</dbReference>
<name>A0A1V4QET5_UNCW3</name>